<accession>A0ABT0PN94</accession>
<dbReference type="RefSeq" id="WP_249656011.1">
    <property type="nucleotide sequence ID" value="NZ_JAMFMA010000001.1"/>
</dbReference>
<evidence type="ECO:0000313" key="2">
    <source>
        <dbReference type="Proteomes" id="UP001203607"/>
    </source>
</evidence>
<name>A0ABT0PN94_9FLAO</name>
<dbReference type="InterPro" id="IPR043749">
    <property type="entry name" value="DUF5694"/>
</dbReference>
<comment type="caution">
    <text evidence="1">The sequence shown here is derived from an EMBL/GenBank/DDBJ whole genome shotgun (WGS) entry which is preliminary data.</text>
</comment>
<keyword evidence="2" id="KW-1185">Reference proteome</keyword>
<proteinExistence type="predicted"/>
<dbReference type="Proteomes" id="UP001203607">
    <property type="component" value="Unassembled WGS sequence"/>
</dbReference>
<protein>
    <submittedName>
        <fullName evidence="1">DUF5694 domain-containing protein</fullName>
    </submittedName>
</protein>
<dbReference type="PROSITE" id="PS51257">
    <property type="entry name" value="PROKAR_LIPOPROTEIN"/>
    <property type="match status" value="1"/>
</dbReference>
<organism evidence="1 2">
    <name type="scientific">Flagellimonas spongiicola</name>
    <dbReference type="NCBI Taxonomy" id="2942208"/>
    <lineage>
        <taxon>Bacteria</taxon>
        <taxon>Pseudomonadati</taxon>
        <taxon>Bacteroidota</taxon>
        <taxon>Flavobacteriia</taxon>
        <taxon>Flavobacteriales</taxon>
        <taxon>Flavobacteriaceae</taxon>
        <taxon>Flagellimonas</taxon>
    </lineage>
</organism>
<dbReference type="Pfam" id="PF18950">
    <property type="entry name" value="DUF5694"/>
    <property type="match status" value="1"/>
</dbReference>
<evidence type="ECO:0000313" key="1">
    <source>
        <dbReference type="EMBL" id="MCL6272829.1"/>
    </source>
</evidence>
<dbReference type="EMBL" id="JAMFMA010000001">
    <property type="protein sequence ID" value="MCL6272829.1"/>
    <property type="molecule type" value="Genomic_DNA"/>
</dbReference>
<gene>
    <name evidence="1" type="ORF">M3P19_02355</name>
</gene>
<reference evidence="1 2" key="1">
    <citation type="submission" date="2022-05" db="EMBL/GenBank/DDBJ databases">
        <authorList>
            <person name="Park J.-S."/>
        </authorList>
    </citation>
    <scope>NUCLEOTIDE SEQUENCE [LARGE SCALE GENOMIC DNA]</scope>
    <source>
        <strain evidence="1 2">2012CJ35-5</strain>
    </source>
</reference>
<sequence>MPIPKYIPLIAFSLLLGSCNNKQSAAKQKKEPIVEEVAPSAIQVLNFGTFHMGYTSDSKTIEFDEYDKKNVDSIHQIAKKLARFKPTVLIVETVPDYNPTLQKNYATYLSDSTSTFEEPNEVELLAFEVGRLSGTKEIWGIDHKLQYNYGIGFEIDNAIDSVTLNRFQSDPFAAIPNLNLFESGLSLPEKLKRMNHPKVLDLLITANADILTYAGTEEGFEGADEAAKYYQRNLRIYSNLNRLNLKKTDRVFILMGGSHTAFLREFMERDENYEMVDTFNYLN</sequence>